<gene>
    <name evidence="9" type="primary">Steap3-L</name>
    <name evidence="9" type="ORF">Hamer_G022931</name>
</gene>
<dbReference type="InterPro" id="IPR013130">
    <property type="entry name" value="Fe3_Rdtase_TM_dom"/>
</dbReference>
<dbReference type="InterPro" id="IPR036291">
    <property type="entry name" value="NAD(P)-bd_dom_sf"/>
</dbReference>
<feature type="transmembrane region" description="Helical" evidence="7">
    <location>
        <begin position="393"/>
        <end position="413"/>
    </location>
</feature>
<dbReference type="GO" id="GO:0052851">
    <property type="term" value="F:ferric-chelate reductase (NADPH) activity"/>
    <property type="evidence" value="ECO:0007669"/>
    <property type="project" value="TreeGrafter"/>
</dbReference>
<feature type="transmembrane region" description="Helical" evidence="7">
    <location>
        <begin position="496"/>
        <end position="520"/>
    </location>
</feature>
<comment type="subcellular location">
    <subcellularLocation>
        <location evidence="1">Membrane</location>
        <topology evidence="1">Multi-pass membrane protein</topology>
    </subcellularLocation>
</comment>
<feature type="transmembrane region" description="Helical" evidence="7">
    <location>
        <begin position="348"/>
        <end position="372"/>
    </location>
</feature>
<keyword evidence="5 7" id="KW-0472">Membrane</keyword>
<feature type="region of interest" description="Disordered" evidence="6">
    <location>
        <begin position="1"/>
        <end position="86"/>
    </location>
</feature>
<feature type="compositionally biased region" description="Basic and acidic residues" evidence="6">
    <location>
        <begin position="58"/>
        <end position="67"/>
    </location>
</feature>
<dbReference type="PANTHER" id="PTHR14239:SF0">
    <property type="entry name" value="F420-DEPENDENT NADP REDUCTASE"/>
    <property type="match status" value="1"/>
</dbReference>
<protein>
    <submittedName>
        <fullName evidence="9">Metalloreductase STEAP3-like</fullName>
    </submittedName>
</protein>
<name>A0A8J5JI24_HOMAM</name>
<evidence type="ECO:0000313" key="10">
    <source>
        <dbReference type="Proteomes" id="UP000747542"/>
    </source>
</evidence>
<comment type="caution">
    <text evidence="9">The sequence shown here is derived from an EMBL/GenBank/DDBJ whole genome shotgun (WGS) entry which is preliminary data.</text>
</comment>
<feature type="domain" description="Ferric oxidoreductase" evidence="8">
    <location>
        <begin position="349"/>
        <end position="503"/>
    </location>
</feature>
<dbReference type="GO" id="GO:0008823">
    <property type="term" value="F:cupric reductase (NADH) activity"/>
    <property type="evidence" value="ECO:0007669"/>
    <property type="project" value="TreeGrafter"/>
</dbReference>
<evidence type="ECO:0000256" key="1">
    <source>
        <dbReference type="ARBA" id="ARBA00004141"/>
    </source>
</evidence>
<feature type="compositionally biased region" description="Acidic residues" evidence="6">
    <location>
        <begin position="42"/>
        <end position="57"/>
    </location>
</feature>
<evidence type="ECO:0000259" key="8">
    <source>
        <dbReference type="Pfam" id="PF01794"/>
    </source>
</evidence>
<reference evidence="9" key="1">
    <citation type="journal article" date="2021" name="Sci. Adv.">
        <title>The American lobster genome reveals insights on longevity, neural, and immune adaptations.</title>
        <authorList>
            <person name="Polinski J.M."/>
            <person name="Zimin A.V."/>
            <person name="Clark K.F."/>
            <person name="Kohn A.B."/>
            <person name="Sadowski N."/>
            <person name="Timp W."/>
            <person name="Ptitsyn A."/>
            <person name="Khanna P."/>
            <person name="Romanova D.Y."/>
            <person name="Williams P."/>
            <person name="Greenwood S.J."/>
            <person name="Moroz L.L."/>
            <person name="Walt D.R."/>
            <person name="Bodnar A.G."/>
        </authorList>
    </citation>
    <scope>NUCLEOTIDE SEQUENCE</scope>
    <source>
        <strain evidence="9">GMGI-L3</strain>
    </source>
</reference>
<keyword evidence="3 7" id="KW-0812">Transmembrane</keyword>
<proteinExistence type="inferred from homology"/>
<dbReference type="GO" id="GO:0015677">
    <property type="term" value="P:copper ion import"/>
    <property type="evidence" value="ECO:0007669"/>
    <property type="project" value="TreeGrafter"/>
</dbReference>
<evidence type="ECO:0000313" key="9">
    <source>
        <dbReference type="EMBL" id="KAG7156025.1"/>
    </source>
</evidence>
<feature type="compositionally biased region" description="Basic residues" evidence="6">
    <location>
        <begin position="68"/>
        <end position="85"/>
    </location>
</feature>
<evidence type="ECO:0000256" key="4">
    <source>
        <dbReference type="ARBA" id="ARBA00022989"/>
    </source>
</evidence>
<dbReference type="Gene3D" id="3.40.50.720">
    <property type="entry name" value="NAD(P)-binding Rossmann-like Domain"/>
    <property type="match status" value="1"/>
</dbReference>
<dbReference type="InterPro" id="IPR051267">
    <property type="entry name" value="STEAP_metalloreductase"/>
</dbReference>
<dbReference type="AlphaFoldDB" id="A0A8J5JI24"/>
<evidence type="ECO:0000256" key="3">
    <source>
        <dbReference type="ARBA" id="ARBA00022692"/>
    </source>
</evidence>
<dbReference type="EMBL" id="JAHLQT010040247">
    <property type="protein sequence ID" value="KAG7156025.1"/>
    <property type="molecule type" value="Genomic_DNA"/>
</dbReference>
<feature type="transmembrane region" description="Helical" evidence="7">
    <location>
        <begin position="532"/>
        <end position="552"/>
    </location>
</feature>
<evidence type="ECO:0000256" key="5">
    <source>
        <dbReference type="ARBA" id="ARBA00023136"/>
    </source>
</evidence>
<dbReference type="GO" id="GO:0005886">
    <property type="term" value="C:plasma membrane"/>
    <property type="evidence" value="ECO:0007669"/>
    <property type="project" value="TreeGrafter"/>
</dbReference>
<dbReference type="SUPFAM" id="SSF51735">
    <property type="entry name" value="NAD(P)-binding Rossmann-fold domains"/>
    <property type="match status" value="1"/>
</dbReference>
<sequence length="577" mass="64957">MKCTRNTHLTPPPTCPGRSEVTTCAGGGSLVPLTDLTLTRVEEEEGGEEEEEEEEVEGEGRGRDAGRRTGRTTGRRRKTIRRKSHTVTSVTSVTLRQYTTSCPHISCQGPPQVKIVTYRLRHYPRCLSHLTLLLCAILTVSRIVEVITRGHDKNLVRQTGAVLAAQEVALAAAKMVVVAVGRDHYDYLPITNLRGKILIDVSNNTERRRGPHYRSNAEYLQGLVPEAKVVKGFNVLSAYALENGGLQGSKEVFLASDHIDAKAKVSDLVRMMGFHPVDWGSLQASRDIEDVPLHLMPSWKRPVAVVFGVFLFLWLLALFSFQICPNIASGEWTEKWSHIAMKNFNRVLAITAIWILSFCYIPGLIASYIQLWRGTKYSRFPKWLDDWLKMRKQLGLLMLGLASLHACISVAYVTPQTTSWVYEDPVKVQAQVIVDENTTTTDTITIYNDEFNWRGELFLTMGAIAMCLTIVLGISSLPSVTATLSWREFTFIQSKLGWVALICAAAHDIFLAWQFMFLYWGCFRTLPIGPQYALYPPFIAVIMKIPLLLPPVDNYLQKIRKGYERGSQYEVRKSEVA</sequence>
<dbReference type="PANTHER" id="PTHR14239">
    <property type="entry name" value="DUDULIN-RELATED"/>
    <property type="match status" value="1"/>
</dbReference>
<dbReference type="Proteomes" id="UP000747542">
    <property type="component" value="Unassembled WGS sequence"/>
</dbReference>
<dbReference type="GO" id="GO:0005768">
    <property type="term" value="C:endosome"/>
    <property type="evidence" value="ECO:0007669"/>
    <property type="project" value="TreeGrafter"/>
</dbReference>
<accession>A0A8J5JI24</accession>
<feature type="transmembrane region" description="Helical" evidence="7">
    <location>
        <begin position="303"/>
        <end position="328"/>
    </location>
</feature>
<evidence type="ECO:0000256" key="6">
    <source>
        <dbReference type="SAM" id="MobiDB-lite"/>
    </source>
</evidence>
<keyword evidence="4 7" id="KW-1133">Transmembrane helix</keyword>
<feature type="transmembrane region" description="Helical" evidence="7">
    <location>
        <begin position="457"/>
        <end position="484"/>
    </location>
</feature>
<evidence type="ECO:0000256" key="7">
    <source>
        <dbReference type="SAM" id="Phobius"/>
    </source>
</evidence>
<keyword evidence="10" id="KW-1185">Reference proteome</keyword>
<organism evidence="9 10">
    <name type="scientific">Homarus americanus</name>
    <name type="common">American lobster</name>
    <dbReference type="NCBI Taxonomy" id="6706"/>
    <lineage>
        <taxon>Eukaryota</taxon>
        <taxon>Metazoa</taxon>
        <taxon>Ecdysozoa</taxon>
        <taxon>Arthropoda</taxon>
        <taxon>Crustacea</taxon>
        <taxon>Multicrustacea</taxon>
        <taxon>Malacostraca</taxon>
        <taxon>Eumalacostraca</taxon>
        <taxon>Eucarida</taxon>
        <taxon>Decapoda</taxon>
        <taxon>Pleocyemata</taxon>
        <taxon>Astacidea</taxon>
        <taxon>Nephropoidea</taxon>
        <taxon>Nephropidae</taxon>
        <taxon>Homarus</taxon>
    </lineage>
</organism>
<dbReference type="Pfam" id="PF01794">
    <property type="entry name" value="Ferric_reduct"/>
    <property type="match status" value="1"/>
</dbReference>
<comment type="similarity">
    <text evidence="2">Belongs to the STEAP family.</text>
</comment>
<evidence type="ECO:0000256" key="2">
    <source>
        <dbReference type="ARBA" id="ARBA00007729"/>
    </source>
</evidence>